<dbReference type="Proteomes" id="UP000236910">
    <property type="component" value="Unassembled WGS sequence"/>
</dbReference>
<gene>
    <name evidence="3" type="ORF">C0175_04360</name>
</gene>
<dbReference type="GO" id="GO:0003824">
    <property type="term" value="F:catalytic activity"/>
    <property type="evidence" value="ECO:0007669"/>
    <property type="project" value="InterPro"/>
</dbReference>
<dbReference type="InterPro" id="IPR058240">
    <property type="entry name" value="rSAM_sf"/>
</dbReference>
<dbReference type="InterPro" id="IPR007197">
    <property type="entry name" value="rSAM"/>
</dbReference>
<evidence type="ECO:0000259" key="2">
    <source>
        <dbReference type="Pfam" id="PF19864"/>
    </source>
</evidence>
<dbReference type="EMBL" id="PNIX01000259">
    <property type="protein sequence ID" value="PMP82035.1"/>
    <property type="molecule type" value="Genomic_DNA"/>
</dbReference>
<dbReference type="AlphaFoldDB" id="A0A2J6X5V8"/>
<evidence type="ECO:0000259" key="1">
    <source>
        <dbReference type="Pfam" id="PF04055"/>
    </source>
</evidence>
<organism evidence="3 4">
    <name type="scientific">Caldisericum exile</name>
    <dbReference type="NCBI Taxonomy" id="693075"/>
    <lineage>
        <taxon>Bacteria</taxon>
        <taxon>Pseudomonadati</taxon>
        <taxon>Caldisericota/Cryosericota group</taxon>
        <taxon>Caldisericota</taxon>
        <taxon>Caldisericia</taxon>
        <taxon>Caldisericales</taxon>
        <taxon>Caldisericaceae</taxon>
        <taxon>Caldisericum</taxon>
    </lineage>
</organism>
<sequence length="327" mass="37569">MIKDYELIKFKKPYYYFGNEFNSIHKEGIGLLKVALVYPDTYEVGMSSFGFKILYHLGNELDGVSVERAFAPLPDLEDYLRKKSIPLFSLESRTPLNEFDLIGFSVQTGLDYTNILNILDLSMIPLHSDERTRPIIFMGGTSSYNPEPLSKFMDFFVLGEGEDSFIKILEIAKSVKNKENFLKEVSNIKGVYVPKFFEFEKRGKFFVEKNGKKVTKDAISDFEHSYFPTKPIVPLGSIIMDKAYVEIFRGCTRGCRFCEAGIVYRPVRERSIETIEKYSYEVLKNTGYEEITFLSLSTNDYSDMDGLISLMRKLTKDFNVSISLPSL</sequence>
<accession>A0A2J6X5V8</accession>
<dbReference type="GO" id="GO:0051536">
    <property type="term" value="F:iron-sulfur cluster binding"/>
    <property type="evidence" value="ECO:0007669"/>
    <property type="project" value="InterPro"/>
</dbReference>
<dbReference type="Gene3D" id="3.30.750.210">
    <property type="match status" value="1"/>
</dbReference>
<dbReference type="InterPro" id="IPR045784">
    <property type="entry name" value="Radical_SAM_N2"/>
</dbReference>
<name>A0A2J6X5V8_9BACT</name>
<dbReference type="Pfam" id="PF04055">
    <property type="entry name" value="Radical_SAM"/>
    <property type="match status" value="1"/>
</dbReference>
<reference evidence="3 4" key="1">
    <citation type="submission" date="2018-01" db="EMBL/GenBank/DDBJ databases">
        <title>Metagenomic assembled genomes from two thermal pools in the Uzon Caldera, Kamchatka, Russia.</title>
        <authorList>
            <person name="Wilkins L."/>
            <person name="Ettinger C."/>
        </authorList>
    </citation>
    <scope>NUCLEOTIDE SEQUENCE [LARGE SCALE GENOMIC DNA]</scope>
    <source>
        <strain evidence="3">ARK-10</strain>
    </source>
</reference>
<comment type="caution">
    <text evidence="3">The sequence shown here is derived from an EMBL/GenBank/DDBJ whole genome shotgun (WGS) entry which is preliminary data.</text>
</comment>
<dbReference type="PANTHER" id="PTHR42731:SF1">
    <property type="entry name" value="RADICAL SAM DOMAIN PROTEIN"/>
    <property type="match status" value="1"/>
</dbReference>
<dbReference type="PANTHER" id="PTHR42731">
    <property type="entry name" value="SLL1084 PROTEIN"/>
    <property type="match status" value="1"/>
</dbReference>
<dbReference type="SUPFAM" id="SSF102114">
    <property type="entry name" value="Radical SAM enzymes"/>
    <property type="match status" value="1"/>
</dbReference>
<feature type="non-terminal residue" evidence="3">
    <location>
        <position position="327"/>
    </location>
</feature>
<dbReference type="Gene3D" id="3.40.50.280">
    <property type="entry name" value="Cobalamin-binding domain"/>
    <property type="match status" value="1"/>
</dbReference>
<evidence type="ECO:0000313" key="3">
    <source>
        <dbReference type="EMBL" id="PMP82035.1"/>
    </source>
</evidence>
<dbReference type="SFLD" id="SFLDG01082">
    <property type="entry name" value="B12-binding_domain_containing"/>
    <property type="match status" value="1"/>
</dbReference>
<feature type="domain" description="Radical SAM" evidence="2">
    <location>
        <begin position="50"/>
        <end position="194"/>
    </location>
</feature>
<protein>
    <submittedName>
        <fullName evidence="3">B12-binding domain-containing radical SAM protein</fullName>
    </submittedName>
</protein>
<dbReference type="SFLD" id="SFLDS00029">
    <property type="entry name" value="Radical_SAM"/>
    <property type="match status" value="1"/>
</dbReference>
<dbReference type="Pfam" id="PF19864">
    <property type="entry name" value="Radical_SAM_N2"/>
    <property type="match status" value="1"/>
</dbReference>
<proteinExistence type="predicted"/>
<feature type="domain" description="Radical SAM core" evidence="1">
    <location>
        <begin position="245"/>
        <end position="324"/>
    </location>
</feature>
<evidence type="ECO:0000313" key="4">
    <source>
        <dbReference type="Proteomes" id="UP000236910"/>
    </source>
</evidence>